<feature type="region of interest" description="Disordered" evidence="1">
    <location>
        <begin position="173"/>
        <end position="215"/>
    </location>
</feature>
<feature type="region of interest" description="Disordered" evidence="1">
    <location>
        <begin position="88"/>
        <end position="111"/>
    </location>
</feature>
<sequence length="215" mass="24577">MMLKTQIKRIRLDLNVDDPDKPILSDEEANDTGGFVDTCTSNDQFDQLLPTSSEPIQEMTEEQLERMRQNKERAERLREERLRKIREKAQNNLGESNRISTQSTHETESTEHPLIDIVVNSNCSQEEGLNTNENGNELKSNQVNTQGSQASIITECFNVSTVDVQNIIDQRTHINENEESENGFDQHSKAEDLDDILGNVGEKNAIKKKETYNRE</sequence>
<gene>
    <name evidence="2" type="ORF">NQ314_009284</name>
</gene>
<evidence type="ECO:0000313" key="3">
    <source>
        <dbReference type="Proteomes" id="UP001162156"/>
    </source>
</evidence>
<keyword evidence="3" id="KW-1185">Reference proteome</keyword>
<evidence type="ECO:0000256" key="1">
    <source>
        <dbReference type="SAM" id="MobiDB-lite"/>
    </source>
</evidence>
<feature type="compositionally biased region" description="Basic and acidic residues" evidence="1">
    <location>
        <begin position="204"/>
        <end position="215"/>
    </location>
</feature>
<organism evidence="2 3">
    <name type="scientific">Rhamnusium bicolor</name>
    <dbReference type="NCBI Taxonomy" id="1586634"/>
    <lineage>
        <taxon>Eukaryota</taxon>
        <taxon>Metazoa</taxon>
        <taxon>Ecdysozoa</taxon>
        <taxon>Arthropoda</taxon>
        <taxon>Hexapoda</taxon>
        <taxon>Insecta</taxon>
        <taxon>Pterygota</taxon>
        <taxon>Neoptera</taxon>
        <taxon>Endopterygota</taxon>
        <taxon>Coleoptera</taxon>
        <taxon>Polyphaga</taxon>
        <taxon>Cucujiformia</taxon>
        <taxon>Chrysomeloidea</taxon>
        <taxon>Cerambycidae</taxon>
        <taxon>Lepturinae</taxon>
        <taxon>Rhagiini</taxon>
        <taxon>Rhamnusium</taxon>
    </lineage>
</organism>
<protein>
    <recommendedName>
        <fullName evidence="4">TIMELESS-interacting protein</fullName>
    </recommendedName>
</protein>
<name>A0AAV8Y3X7_9CUCU</name>
<dbReference type="AlphaFoldDB" id="A0AAV8Y3X7"/>
<comment type="caution">
    <text evidence="2">The sequence shown here is derived from an EMBL/GenBank/DDBJ whole genome shotgun (WGS) entry which is preliminary data.</text>
</comment>
<evidence type="ECO:0008006" key="4">
    <source>
        <dbReference type="Google" id="ProtNLM"/>
    </source>
</evidence>
<reference evidence="2" key="1">
    <citation type="journal article" date="2023" name="Insect Mol. Biol.">
        <title>Genome sequencing provides insights into the evolution of gene families encoding plant cell wall-degrading enzymes in longhorned beetles.</title>
        <authorList>
            <person name="Shin N.R."/>
            <person name="Okamura Y."/>
            <person name="Kirsch R."/>
            <person name="Pauchet Y."/>
        </authorList>
    </citation>
    <scope>NUCLEOTIDE SEQUENCE</scope>
    <source>
        <strain evidence="2">RBIC_L_NR</strain>
    </source>
</reference>
<accession>A0AAV8Y3X7</accession>
<dbReference type="EMBL" id="JANEYF010002532">
    <property type="protein sequence ID" value="KAJ8945215.1"/>
    <property type="molecule type" value="Genomic_DNA"/>
</dbReference>
<evidence type="ECO:0000313" key="2">
    <source>
        <dbReference type="EMBL" id="KAJ8945215.1"/>
    </source>
</evidence>
<feature type="compositionally biased region" description="Polar residues" evidence="1">
    <location>
        <begin position="90"/>
        <end position="99"/>
    </location>
</feature>
<proteinExistence type="predicted"/>
<dbReference type="Proteomes" id="UP001162156">
    <property type="component" value="Unassembled WGS sequence"/>
</dbReference>